<dbReference type="InterPro" id="IPR023614">
    <property type="entry name" value="Porin_dom_sf"/>
</dbReference>
<sequence length="400" mass="44732">MKRNFLFIFFIIISGLLKAQTPDSLPGNLYFNIADRLLHTDGNLKIGGYGGVHYNQPLDSEVRQNGKMDVHRFIMLLGYSFSNRTQFISEIEFEHVKEVYIEQAFLQHKINNYINFRAGLLLTPMGITNEYHEPTMFRGVERPLIDNQITPTTWREIGAGFMGYVLPASIKYQAYLMNGFKSYDGGPILSGSGLRSGRQKGAESIFSSPNFAGKVEYFGIRGLNLGASFYAGKTQSSLYNGMNKNDQAAIAAADSSVVGITMLGLDARYSLKGFQLKGQYYYAGLSNTEQYNLFTAQSGTPNNLGSSLTGYYVEAAYNVFRHLHNVQSELTPFVRYEKWNTQNSLEQGQTNPAYDKKAITCGLEWQMAPGAILKTDMQFIKAETDDKFSSVFNAGVGIMF</sequence>
<dbReference type="EMBL" id="QWET01000008">
    <property type="protein sequence ID" value="RIH64920.1"/>
    <property type="molecule type" value="Genomic_DNA"/>
</dbReference>
<dbReference type="Gene3D" id="2.40.160.10">
    <property type="entry name" value="Porin"/>
    <property type="match status" value="1"/>
</dbReference>
<dbReference type="AlphaFoldDB" id="A0A399D3D7"/>
<evidence type="ECO:0000313" key="3">
    <source>
        <dbReference type="Proteomes" id="UP000266441"/>
    </source>
</evidence>
<evidence type="ECO:0000256" key="1">
    <source>
        <dbReference type="SAM" id="SignalP"/>
    </source>
</evidence>
<dbReference type="Proteomes" id="UP000266441">
    <property type="component" value="Unassembled WGS sequence"/>
</dbReference>
<proteinExistence type="predicted"/>
<protein>
    <recommendedName>
        <fullName evidence="4">Porin</fullName>
    </recommendedName>
</protein>
<dbReference type="RefSeq" id="WP_119350385.1">
    <property type="nucleotide sequence ID" value="NZ_QWET01000008.1"/>
</dbReference>
<dbReference type="SUPFAM" id="SSF56935">
    <property type="entry name" value="Porins"/>
    <property type="match status" value="1"/>
</dbReference>
<dbReference type="OrthoDB" id="9768080at2"/>
<keyword evidence="3" id="KW-1185">Reference proteome</keyword>
<keyword evidence="1" id="KW-0732">Signal</keyword>
<feature type="signal peptide" evidence="1">
    <location>
        <begin position="1"/>
        <end position="19"/>
    </location>
</feature>
<name>A0A399D3D7_9BACT</name>
<accession>A0A399D3D7</accession>
<evidence type="ECO:0008006" key="4">
    <source>
        <dbReference type="Google" id="ProtNLM"/>
    </source>
</evidence>
<comment type="caution">
    <text evidence="2">The sequence shown here is derived from an EMBL/GenBank/DDBJ whole genome shotgun (WGS) entry which is preliminary data.</text>
</comment>
<organism evidence="2 3">
    <name type="scientific">Mariniphaga sediminis</name>
    <dbReference type="NCBI Taxonomy" id="1628158"/>
    <lineage>
        <taxon>Bacteria</taxon>
        <taxon>Pseudomonadati</taxon>
        <taxon>Bacteroidota</taxon>
        <taxon>Bacteroidia</taxon>
        <taxon>Marinilabiliales</taxon>
        <taxon>Prolixibacteraceae</taxon>
        <taxon>Mariniphaga</taxon>
    </lineage>
</organism>
<reference evidence="2 3" key="1">
    <citation type="journal article" date="2015" name="Int. J. Syst. Evol. Microbiol.">
        <title>Mariniphaga sediminis sp. nov., isolated from coastal sediment.</title>
        <authorList>
            <person name="Wang F.Q."/>
            <person name="Shen Q.Y."/>
            <person name="Chen G.J."/>
            <person name="Du Z.J."/>
        </authorList>
    </citation>
    <scope>NUCLEOTIDE SEQUENCE [LARGE SCALE GENOMIC DNA]</scope>
    <source>
        <strain evidence="2 3">SY21</strain>
    </source>
</reference>
<evidence type="ECO:0000313" key="2">
    <source>
        <dbReference type="EMBL" id="RIH64920.1"/>
    </source>
</evidence>
<feature type="chain" id="PRO_5017233773" description="Porin" evidence="1">
    <location>
        <begin position="20"/>
        <end position="400"/>
    </location>
</feature>
<gene>
    <name evidence="2" type="ORF">D1164_12845</name>
</gene>